<protein>
    <submittedName>
        <fullName evidence="1">Uncharacterized protein</fullName>
    </submittedName>
</protein>
<dbReference type="EMBL" id="CAJQYY010000039">
    <property type="protein sequence ID" value="CAG4922842.1"/>
    <property type="molecule type" value="Genomic_DNA"/>
</dbReference>
<reference evidence="1 2" key="1">
    <citation type="submission" date="2021-04" db="EMBL/GenBank/DDBJ databases">
        <authorList>
            <person name="Vanwijnsberghe S."/>
        </authorList>
    </citation>
    <scope>NUCLEOTIDE SEQUENCE [LARGE SCALE GENOMIC DNA]</scope>
    <source>
        <strain evidence="1 2">LMG 32171</strain>
    </source>
</reference>
<dbReference type="Proteomes" id="UP000789752">
    <property type="component" value="Unassembled WGS sequence"/>
</dbReference>
<comment type="caution">
    <text evidence="1">The sequence shown here is derived from an EMBL/GenBank/DDBJ whole genome shotgun (WGS) entry which is preliminary data.</text>
</comment>
<name>A0ABM8UAI2_9BURK</name>
<accession>A0ABM8UAI2</accession>
<dbReference type="RefSeq" id="WP_267478884.1">
    <property type="nucleotide sequence ID" value="NZ_CAJQYY010000039.1"/>
</dbReference>
<organism evidence="1 2">
    <name type="scientific">Paraburkholderia gardini</name>
    <dbReference type="NCBI Taxonomy" id="2823469"/>
    <lineage>
        <taxon>Bacteria</taxon>
        <taxon>Pseudomonadati</taxon>
        <taxon>Pseudomonadota</taxon>
        <taxon>Betaproteobacteria</taxon>
        <taxon>Burkholderiales</taxon>
        <taxon>Burkholderiaceae</taxon>
        <taxon>Paraburkholderia</taxon>
    </lineage>
</organism>
<proteinExistence type="predicted"/>
<keyword evidence="2" id="KW-1185">Reference proteome</keyword>
<gene>
    <name evidence="1" type="ORF">R54767_04933</name>
</gene>
<sequence length="41" mass="4625">MIILYVSVALLGAAIIRHAAAKNRRERLQPVRVRSSARPNR</sequence>
<evidence type="ECO:0000313" key="1">
    <source>
        <dbReference type="EMBL" id="CAG4922842.1"/>
    </source>
</evidence>
<evidence type="ECO:0000313" key="2">
    <source>
        <dbReference type="Proteomes" id="UP000789752"/>
    </source>
</evidence>